<dbReference type="GO" id="GO:0042953">
    <property type="term" value="P:lipoprotein transport"/>
    <property type="evidence" value="ECO:0007669"/>
    <property type="project" value="InterPro"/>
</dbReference>
<evidence type="ECO:0000256" key="8">
    <source>
        <dbReference type="ARBA" id="ARBA00022927"/>
    </source>
</evidence>
<dbReference type="PANTHER" id="PTHR35869:SF1">
    <property type="entry name" value="OUTER-MEMBRANE LIPOPROTEIN CARRIER PROTEIN"/>
    <property type="match status" value="1"/>
</dbReference>
<evidence type="ECO:0000256" key="6">
    <source>
        <dbReference type="ARBA" id="ARBA00022729"/>
    </source>
</evidence>
<gene>
    <name evidence="10" type="primary">lolA</name>
    <name evidence="11" type="ORF">A2140_09110</name>
</gene>
<keyword evidence="11" id="KW-0449">Lipoprotein</keyword>
<dbReference type="HAMAP" id="MF_00240">
    <property type="entry name" value="LolA"/>
    <property type="match status" value="1"/>
</dbReference>
<organism evidence="11 12">
    <name type="scientific">Candidatus Muproteobacteria bacterium RBG_16_62_13</name>
    <dbReference type="NCBI Taxonomy" id="1817756"/>
    <lineage>
        <taxon>Bacteria</taxon>
        <taxon>Pseudomonadati</taxon>
        <taxon>Pseudomonadota</taxon>
        <taxon>Candidatus Muproteobacteria</taxon>
    </lineage>
</organism>
<dbReference type="EMBL" id="MFSQ01000134">
    <property type="protein sequence ID" value="OGI37958.1"/>
    <property type="molecule type" value="Genomic_DNA"/>
</dbReference>
<keyword evidence="6 10" id="KW-0732">Signal</keyword>
<dbReference type="CDD" id="cd16325">
    <property type="entry name" value="LolA"/>
    <property type="match status" value="1"/>
</dbReference>
<dbReference type="InterPro" id="IPR029046">
    <property type="entry name" value="LolA/LolB/LppX"/>
</dbReference>
<sequence precursor="true">MKIIQTLLSLSLLVSIPALTVAALERPATDSLRHFFTNVRSFTARFNQVVLDEGLNVIQETNGTLFLERPNKFRWDYDAPFKQVIVADGQKIWIYDAELQQVTVRELRGGLADTPAVLLAGKGRIEDTFTLKNLGTQGKLQWVQLLPKRKDGGFEAIRIGFENGHMRTLEMVDGFGQTTRVTLSQQKENPALEAGRFQFKPPKGVDVVGE</sequence>
<comment type="subunit">
    <text evidence="3 10">Monomer.</text>
</comment>
<feature type="chain" id="PRO_5009730095" description="Outer-membrane lipoprotein carrier protein" evidence="10">
    <location>
        <begin position="21"/>
        <end position="210"/>
    </location>
</feature>
<evidence type="ECO:0000256" key="9">
    <source>
        <dbReference type="ARBA" id="ARBA00023186"/>
    </source>
</evidence>
<keyword evidence="9 10" id="KW-0143">Chaperone</keyword>
<keyword evidence="8 10" id="KW-0653">Protein transport</keyword>
<feature type="signal peptide" evidence="10">
    <location>
        <begin position="1"/>
        <end position="20"/>
    </location>
</feature>
<keyword evidence="5 10" id="KW-0813">Transport</keyword>
<evidence type="ECO:0000256" key="1">
    <source>
        <dbReference type="ARBA" id="ARBA00004418"/>
    </source>
</evidence>
<protein>
    <recommendedName>
        <fullName evidence="4 10">Outer-membrane lipoprotein carrier protein</fullName>
    </recommendedName>
</protein>
<dbReference type="InterPro" id="IPR018323">
    <property type="entry name" value="OM_lipoprot_carrier_LolA_Pbac"/>
</dbReference>
<evidence type="ECO:0000256" key="3">
    <source>
        <dbReference type="ARBA" id="ARBA00011245"/>
    </source>
</evidence>
<evidence type="ECO:0000256" key="7">
    <source>
        <dbReference type="ARBA" id="ARBA00022764"/>
    </source>
</evidence>
<dbReference type="GO" id="GO:0044874">
    <property type="term" value="P:lipoprotein localization to outer membrane"/>
    <property type="evidence" value="ECO:0007669"/>
    <property type="project" value="UniProtKB-UniRule"/>
</dbReference>
<evidence type="ECO:0000313" key="11">
    <source>
        <dbReference type="EMBL" id="OGI37958.1"/>
    </source>
</evidence>
<dbReference type="AlphaFoldDB" id="A0A1F6SYF9"/>
<reference evidence="11 12" key="1">
    <citation type="journal article" date="2016" name="Nat. Commun.">
        <title>Thousands of microbial genomes shed light on interconnected biogeochemical processes in an aquifer system.</title>
        <authorList>
            <person name="Anantharaman K."/>
            <person name="Brown C.T."/>
            <person name="Hug L.A."/>
            <person name="Sharon I."/>
            <person name="Castelle C.J."/>
            <person name="Probst A.J."/>
            <person name="Thomas B.C."/>
            <person name="Singh A."/>
            <person name="Wilkins M.J."/>
            <person name="Karaoz U."/>
            <person name="Brodie E.L."/>
            <person name="Williams K.H."/>
            <person name="Hubbard S.S."/>
            <person name="Banfield J.F."/>
        </authorList>
    </citation>
    <scope>NUCLEOTIDE SEQUENCE [LARGE SCALE GENOMIC DNA]</scope>
</reference>
<dbReference type="InterPro" id="IPR004564">
    <property type="entry name" value="OM_lipoprot_carrier_LolA-like"/>
</dbReference>
<dbReference type="SUPFAM" id="SSF89392">
    <property type="entry name" value="Prokaryotic lipoproteins and lipoprotein localization factors"/>
    <property type="match status" value="1"/>
</dbReference>
<dbReference type="Proteomes" id="UP000178379">
    <property type="component" value="Unassembled WGS sequence"/>
</dbReference>
<comment type="function">
    <text evidence="10">Participates in the translocation of lipoproteins from the inner membrane to the outer membrane. Only forms a complex with a lipoprotein if the residue after the N-terminal Cys is not an aspartate (The Asp acts as a targeting signal to indicate that the lipoprotein should stay in the inner membrane).</text>
</comment>
<evidence type="ECO:0000256" key="2">
    <source>
        <dbReference type="ARBA" id="ARBA00007615"/>
    </source>
</evidence>
<dbReference type="STRING" id="1817756.A2140_09110"/>
<evidence type="ECO:0000313" key="12">
    <source>
        <dbReference type="Proteomes" id="UP000178379"/>
    </source>
</evidence>
<evidence type="ECO:0000256" key="10">
    <source>
        <dbReference type="HAMAP-Rule" id="MF_00240"/>
    </source>
</evidence>
<proteinExistence type="inferred from homology"/>
<dbReference type="NCBIfam" id="TIGR00547">
    <property type="entry name" value="lolA"/>
    <property type="match status" value="1"/>
</dbReference>
<accession>A0A1F6SYF9</accession>
<dbReference type="PANTHER" id="PTHR35869">
    <property type="entry name" value="OUTER-MEMBRANE LIPOPROTEIN CARRIER PROTEIN"/>
    <property type="match status" value="1"/>
</dbReference>
<dbReference type="Pfam" id="PF03548">
    <property type="entry name" value="LolA"/>
    <property type="match status" value="1"/>
</dbReference>
<dbReference type="Gene3D" id="2.50.20.10">
    <property type="entry name" value="Lipoprotein localisation LolA/LolB/LppX"/>
    <property type="match status" value="1"/>
</dbReference>
<evidence type="ECO:0000256" key="4">
    <source>
        <dbReference type="ARBA" id="ARBA00014035"/>
    </source>
</evidence>
<evidence type="ECO:0000256" key="5">
    <source>
        <dbReference type="ARBA" id="ARBA00022448"/>
    </source>
</evidence>
<comment type="subcellular location">
    <subcellularLocation>
        <location evidence="1 10">Periplasm</location>
    </subcellularLocation>
</comment>
<name>A0A1F6SYF9_9PROT</name>
<comment type="similarity">
    <text evidence="2 10">Belongs to the LolA family.</text>
</comment>
<comment type="caution">
    <text evidence="11">The sequence shown here is derived from an EMBL/GenBank/DDBJ whole genome shotgun (WGS) entry which is preliminary data.</text>
</comment>
<keyword evidence="7 10" id="KW-0574">Periplasm</keyword>
<dbReference type="GO" id="GO:0030288">
    <property type="term" value="C:outer membrane-bounded periplasmic space"/>
    <property type="evidence" value="ECO:0007669"/>
    <property type="project" value="TreeGrafter"/>
</dbReference>